<evidence type="ECO:0000256" key="2">
    <source>
        <dbReference type="ARBA" id="ARBA00022630"/>
    </source>
</evidence>
<reference evidence="5" key="1">
    <citation type="submission" date="2016-03" db="EMBL/GenBank/DDBJ databases">
        <title>Draft genome sequence of Rosellinia necatrix.</title>
        <authorList>
            <person name="Kanematsu S."/>
        </authorList>
    </citation>
    <scope>NUCLEOTIDE SEQUENCE [LARGE SCALE GENOMIC DNA]</scope>
    <source>
        <strain evidence="5">W97</strain>
    </source>
</reference>
<dbReference type="PRINTS" id="PR00368">
    <property type="entry name" value="FADPNR"/>
</dbReference>
<sequence length="315" mass="33696">MADFIDVAVIGGGPAGLTAAATLARQLHTAVVFDSKSYRNAKASHMHMVPGWENKNPQEFRSQAKSDILSTYSSIQFADVAVAKIEKKSDAHFVLWDADGKEWAFRKVILAVGSSDTFPAIEGYAELWTKRIFHCLFCHGYEDRGATSVGVLGVFPVVIAPLVIHMAENAAQLSDAVTIYTQGNEELTAQLGPVAGSKFKIEPREIKRLVDDRAAGSVTVEFADGTRKAERFLVHNPLTSVQGPFVAQLGIALTPMGDVQADAPAHQTSVRGVFAAGDCITPYKVIPGAISSGCNAAVAASTQLQAEKYGQTPMF</sequence>
<dbReference type="Pfam" id="PF07992">
    <property type="entry name" value="Pyr_redox_2"/>
    <property type="match status" value="1"/>
</dbReference>
<dbReference type="GO" id="GO:0016491">
    <property type="term" value="F:oxidoreductase activity"/>
    <property type="evidence" value="ECO:0007669"/>
    <property type="project" value="UniProtKB-KW"/>
</dbReference>
<dbReference type="InterPro" id="IPR036188">
    <property type="entry name" value="FAD/NAD-bd_sf"/>
</dbReference>
<dbReference type="EMBL" id="DF977476">
    <property type="protein sequence ID" value="GAP91498.1"/>
    <property type="molecule type" value="Genomic_DNA"/>
</dbReference>
<dbReference type="SUPFAM" id="SSF51905">
    <property type="entry name" value="FAD/NAD(P)-binding domain"/>
    <property type="match status" value="1"/>
</dbReference>
<keyword evidence="6" id="KW-1185">Reference proteome</keyword>
<dbReference type="OMA" id="HMHMIPT"/>
<gene>
    <name evidence="5" type="ORF">SAMD00023353_3101020</name>
</gene>
<dbReference type="InterPro" id="IPR050097">
    <property type="entry name" value="Ferredoxin-NADP_redctase_2"/>
</dbReference>
<evidence type="ECO:0000313" key="6">
    <source>
        <dbReference type="Proteomes" id="UP000054516"/>
    </source>
</evidence>
<feature type="domain" description="FAD/NAD(P)-binding" evidence="4">
    <location>
        <begin position="6"/>
        <end position="293"/>
    </location>
</feature>
<evidence type="ECO:0000256" key="1">
    <source>
        <dbReference type="ARBA" id="ARBA00009333"/>
    </source>
</evidence>
<dbReference type="OrthoDB" id="10260355at2759"/>
<organism evidence="5">
    <name type="scientific">Rosellinia necatrix</name>
    <name type="common">White root-rot fungus</name>
    <dbReference type="NCBI Taxonomy" id="77044"/>
    <lineage>
        <taxon>Eukaryota</taxon>
        <taxon>Fungi</taxon>
        <taxon>Dikarya</taxon>
        <taxon>Ascomycota</taxon>
        <taxon>Pezizomycotina</taxon>
        <taxon>Sordariomycetes</taxon>
        <taxon>Xylariomycetidae</taxon>
        <taxon>Xylariales</taxon>
        <taxon>Xylariaceae</taxon>
        <taxon>Rosellinia</taxon>
    </lineage>
</organism>
<comment type="similarity">
    <text evidence="1">Belongs to the class-II pyridine nucleotide-disulfide oxidoreductase family.</text>
</comment>
<evidence type="ECO:0000259" key="4">
    <source>
        <dbReference type="Pfam" id="PF07992"/>
    </source>
</evidence>
<dbReference type="Gene3D" id="3.50.50.60">
    <property type="entry name" value="FAD/NAD(P)-binding domain"/>
    <property type="match status" value="2"/>
</dbReference>
<proteinExistence type="inferred from homology"/>
<dbReference type="InterPro" id="IPR023753">
    <property type="entry name" value="FAD/NAD-binding_dom"/>
</dbReference>
<dbReference type="GO" id="GO:0097237">
    <property type="term" value="P:cellular response to toxic substance"/>
    <property type="evidence" value="ECO:0007669"/>
    <property type="project" value="UniProtKB-ARBA"/>
</dbReference>
<dbReference type="PRINTS" id="PR00469">
    <property type="entry name" value="PNDRDTASEII"/>
</dbReference>
<keyword evidence="2" id="KW-0285">Flavoprotein</keyword>
<evidence type="ECO:0000313" key="5">
    <source>
        <dbReference type="EMBL" id="GAP91498.1"/>
    </source>
</evidence>
<dbReference type="STRING" id="77044.A0A1W2TSJ2"/>
<dbReference type="AlphaFoldDB" id="A0A1W2TSJ2"/>
<keyword evidence="3" id="KW-0560">Oxidoreductase</keyword>
<protein>
    <submittedName>
        <fullName evidence="5">Putative thioredoxin reductase</fullName>
    </submittedName>
</protein>
<dbReference type="Proteomes" id="UP000054516">
    <property type="component" value="Unassembled WGS sequence"/>
</dbReference>
<evidence type="ECO:0000256" key="3">
    <source>
        <dbReference type="ARBA" id="ARBA00023002"/>
    </source>
</evidence>
<dbReference type="PANTHER" id="PTHR48105">
    <property type="entry name" value="THIOREDOXIN REDUCTASE 1-RELATED-RELATED"/>
    <property type="match status" value="1"/>
</dbReference>
<accession>A0A1W2TSJ2</accession>
<name>A0A1W2TSJ2_ROSNE</name>